<dbReference type="Proteomes" id="UP001057402">
    <property type="component" value="Chromosome 7"/>
</dbReference>
<reference evidence="2" key="1">
    <citation type="journal article" date="2023" name="Front. Plant Sci.">
        <title>Chromosomal-level genome assembly of Melastoma candidum provides insights into trichome evolution.</title>
        <authorList>
            <person name="Zhong Y."/>
            <person name="Wu W."/>
            <person name="Sun C."/>
            <person name="Zou P."/>
            <person name="Liu Y."/>
            <person name="Dai S."/>
            <person name="Zhou R."/>
        </authorList>
    </citation>
    <scope>NUCLEOTIDE SEQUENCE [LARGE SCALE GENOMIC DNA]</scope>
</reference>
<comment type="caution">
    <text evidence="1">The sequence shown here is derived from an EMBL/GenBank/DDBJ whole genome shotgun (WGS) entry which is preliminary data.</text>
</comment>
<keyword evidence="2" id="KW-1185">Reference proteome</keyword>
<accession>A0ACB9NZ52</accession>
<sequence length="695" mass="76555">MKLKPPPISLFSARKLCFLFLFFLLLLLIPSIFFLRHPSPAPAHAPHQLFLSASTNATLSSFLRSLTLLPHLSPSPSHLRLLLSLLPSSSSFLLSSSSFLPLLSYPSSISLSLSTSPSTSTSTSSFPLPLSEPSLPPSVVPPYHAFSPSASLPSLLPVFVNFGRPSDYSLLSSLGVSVHGRLALARRGPGISRAGVIRQAEAEGAAAVLLFREDGNRGGVERGTVMSGVGDALTPGWGAKEVGEVFLEEEDEVRRRFPGIPSLPVSRLCAEMVLGELRGATVPEKWREEGLKLAFEGVGPGPIALNFIYKGENKRMKIEDVFAMIRGSEESDRYILLGNHRDAWTYGAVDPSSGTAALLDIARRFNLMTRNGWKPRRTIVLCSWDAEEFGMIGSTEWVEQNLVNAGSKVVAYLNVDCAVQGAGFFASATPQLDDLLVEVTKMVMDPDRKEATIFETWAEADGNVNIERLNRADSDFAPFLQHAGVPSIDIYFGQDYPAYHTAYDTYEWMSSHGDPMFKRHVAAAEIWGLLALRLADDPILPFNYIAYVTQLQRYVDILQSTLDQAISLHPLTSSMELLESAARDATEEAQNLREQKYDGEFGALRRRAMNDRLMHAERGFLDPDGIPERRWFKHLVFGPPANEESKIQFFPGVADAVSRSARMGRKEGLAAVQHEVWRLSRAIERAAIALKGDLL</sequence>
<organism evidence="1 2">
    <name type="scientific">Melastoma candidum</name>
    <dbReference type="NCBI Taxonomy" id="119954"/>
    <lineage>
        <taxon>Eukaryota</taxon>
        <taxon>Viridiplantae</taxon>
        <taxon>Streptophyta</taxon>
        <taxon>Embryophyta</taxon>
        <taxon>Tracheophyta</taxon>
        <taxon>Spermatophyta</taxon>
        <taxon>Magnoliopsida</taxon>
        <taxon>eudicotyledons</taxon>
        <taxon>Gunneridae</taxon>
        <taxon>Pentapetalae</taxon>
        <taxon>rosids</taxon>
        <taxon>malvids</taxon>
        <taxon>Myrtales</taxon>
        <taxon>Melastomataceae</taxon>
        <taxon>Melastomatoideae</taxon>
        <taxon>Melastomateae</taxon>
        <taxon>Melastoma</taxon>
    </lineage>
</organism>
<proteinExistence type="predicted"/>
<evidence type="ECO:0000313" key="2">
    <source>
        <dbReference type="Proteomes" id="UP001057402"/>
    </source>
</evidence>
<name>A0ACB9NZ52_9MYRT</name>
<dbReference type="EMBL" id="CM042886">
    <property type="protein sequence ID" value="KAI4341306.1"/>
    <property type="molecule type" value="Genomic_DNA"/>
</dbReference>
<protein>
    <submittedName>
        <fullName evidence="1">Uncharacterized protein</fullName>
    </submittedName>
</protein>
<evidence type="ECO:0000313" key="1">
    <source>
        <dbReference type="EMBL" id="KAI4341306.1"/>
    </source>
</evidence>
<gene>
    <name evidence="1" type="ORF">MLD38_026042</name>
</gene>